<dbReference type="RefSeq" id="WP_126727005.1">
    <property type="nucleotide sequence ID" value="NZ_RYZH01000041.1"/>
</dbReference>
<name>A0A432MG06_9BACT</name>
<dbReference type="OrthoDB" id="210909at2"/>
<comment type="caution">
    <text evidence="1">The sequence shown here is derived from an EMBL/GenBank/DDBJ whole genome shotgun (WGS) entry which is preliminary data.</text>
</comment>
<accession>A0A432MG06</accession>
<organism evidence="1 2">
    <name type="scientific">Tautonia sociabilis</name>
    <dbReference type="NCBI Taxonomy" id="2080755"/>
    <lineage>
        <taxon>Bacteria</taxon>
        <taxon>Pseudomonadati</taxon>
        <taxon>Planctomycetota</taxon>
        <taxon>Planctomycetia</taxon>
        <taxon>Isosphaerales</taxon>
        <taxon>Isosphaeraceae</taxon>
        <taxon>Tautonia</taxon>
    </lineage>
</organism>
<dbReference type="AlphaFoldDB" id="A0A432MG06"/>
<reference evidence="1 2" key="1">
    <citation type="submission" date="2018-12" db="EMBL/GenBank/DDBJ databases">
        <authorList>
            <person name="Toschakov S.V."/>
        </authorList>
    </citation>
    <scope>NUCLEOTIDE SEQUENCE [LARGE SCALE GENOMIC DNA]</scope>
    <source>
        <strain evidence="1 2">GM2012</strain>
    </source>
</reference>
<evidence type="ECO:0000313" key="2">
    <source>
        <dbReference type="Proteomes" id="UP000280296"/>
    </source>
</evidence>
<evidence type="ECO:0008006" key="3">
    <source>
        <dbReference type="Google" id="ProtNLM"/>
    </source>
</evidence>
<reference evidence="1 2" key="2">
    <citation type="submission" date="2019-01" db="EMBL/GenBank/DDBJ databases">
        <title>Tautonia sociabilis, a novel thermotolerant planctomycete of Isosphaeraceae family, isolated from a 4000 m deep subterranean habitat.</title>
        <authorList>
            <person name="Kovaleva O.L."/>
            <person name="Elcheninov A.G."/>
            <person name="Van Heerden E."/>
            <person name="Toshchakov S.V."/>
            <person name="Novikov A."/>
            <person name="Bonch-Osmolovskaya E.A."/>
            <person name="Kublanov I.V."/>
        </authorList>
    </citation>
    <scope>NUCLEOTIDE SEQUENCE [LARGE SCALE GENOMIC DNA]</scope>
    <source>
        <strain evidence="1 2">GM2012</strain>
    </source>
</reference>
<dbReference type="Proteomes" id="UP000280296">
    <property type="component" value="Unassembled WGS sequence"/>
</dbReference>
<proteinExistence type="predicted"/>
<sequence>MPSPLRDAIARGLSPGADLAAEIHALGDVSLADPADALAVCEAIDRLPPEPPDDSATRSPLHAVLGLLQGIETRQAYEVVVERGVPRLSALVGRLLEAPDAGTEARRGLIAFALKVLGLYRVPEAVELIGRAARTPGLDDAYLWEVIFRTFDQQHPLRLTLCDRLRDPLPGGFAGIAYLDFANTLARAGFIDDHPFDTPEGRARLLDFLRDSDPDRFDRAHRAAAALPSLGASDREPLLALAMDHPSARVQMEGAWASARLGSEAGVRFLSRMCLDLNHSLQARLYLQELDRHDAVPERCTEPNFEAMAKMVDWLSHPMEFGRPPDEIALVDTRELLWPPTSDLRRLWIFRYRYAPAEPGQVEGKGVGVVGSITFALFGETSPEMPPEDIYALHCCWELQVEDDPRAPASRSVAEGRRLLGFGEDGDAAISDA</sequence>
<dbReference type="EMBL" id="RYZH01000041">
    <property type="protein sequence ID" value="RUL85260.1"/>
    <property type="molecule type" value="Genomic_DNA"/>
</dbReference>
<gene>
    <name evidence="1" type="ORF">TsocGM_18795</name>
</gene>
<protein>
    <recommendedName>
        <fullName evidence="3">HEAT repeat domain-containing protein</fullName>
    </recommendedName>
</protein>
<keyword evidence="2" id="KW-1185">Reference proteome</keyword>
<evidence type="ECO:0000313" key="1">
    <source>
        <dbReference type="EMBL" id="RUL85260.1"/>
    </source>
</evidence>